<evidence type="ECO:0000313" key="2">
    <source>
        <dbReference type="Proteomes" id="UP000075809"/>
    </source>
</evidence>
<evidence type="ECO:0000313" key="1">
    <source>
        <dbReference type="EMBL" id="KYQ53935.1"/>
    </source>
</evidence>
<gene>
    <name evidence="1" type="ORF">ALC60_07148</name>
</gene>
<dbReference type="PANTHER" id="PTHR33053:SF24">
    <property type="entry name" value="TRANSPOSASE DOMAIN-CONTAINING PROTEIN"/>
    <property type="match status" value="1"/>
</dbReference>
<keyword evidence="2" id="KW-1185">Reference proteome</keyword>
<proteinExistence type="predicted"/>
<reference evidence="1 2" key="1">
    <citation type="submission" date="2015-09" db="EMBL/GenBank/DDBJ databases">
        <title>Trachymyrmex zeteki WGS genome.</title>
        <authorList>
            <person name="Nygaard S."/>
            <person name="Hu H."/>
            <person name="Boomsma J."/>
            <person name="Zhang G."/>
        </authorList>
    </citation>
    <scope>NUCLEOTIDE SEQUENCE [LARGE SCALE GENOMIC DNA]</scope>
    <source>
        <strain evidence="1">Tzet28-1</strain>
        <tissue evidence="1">Whole body</tissue>
    </source>
</reference>
<evidence type="ECO:0008006" key="3">
    <source>
        <dbReference type="Google" id="ProtNLM"/>
    </source>
</evidence>
<dbReference type="AlphaFoldDB" id="A0A151X0R3"/>
<dbReference type="EMBL" id="KQ982605">
    <property type="protein sequence ID" value="KYQ53935.1"/>
    <property type="molecule type" value="Genomic_DNA"/>
</dbReference>
<feature type="non-terminal residue" evidence="1">
    <location>
        <position position="1"/>
    </location>
</feature>
<dbReference type="Proteomes" id="UP000075809">
    <property type="component" value="Unassembled WGS sequence"/>
</dbReference>
<accession>A0A151X0R3</accession>
<dbReference type="STRING" id="64791.A0A151X0R3"/>
<name>A0A151X0R3_9HYME</name>
<protein>
    <recommendedName>
        <fullName evidence="3">Transposase domain-containing protein</fullName>
    </recommendedName>
</protein>
<dbReference type="PANTHER" id="PTHR33053">
    <property type="entry name" value="PROTEIN, PUTATIVE-RELATED"/>
    <property type="match status" value="1"/>
</dbReference>
<organism evidence="1 2">
    <name type="scientific">Mycetomoellerius zeteki</name>
    <dbReference type="NCBI Taxonomy" id="64791"/>
    <lineage>
        <taxon>Eukaryota</taxon>
        <taxon>Metazoa</taxon>
        <taxon>Ecdysozoa</taxon>
        <taxon>Arthropoda</taxon>
        <taxon>Hexapoda</taxon>
        <taxon>Insecta</taxon>
        <taxon>Pterygota</taxon>
        <taxon>Neoptera</taxon>
        <taxon>Endopterygota</taxon>
        <taxon>Hymenoptera</taxon>
        <taxon>Apocrita</taxon>
        <taxon>Aculeata</taxon>
        <taxon>Formicoidea</taxon>
        <taxon>Formicidae</taxon>
        <taxon>Myrmicinae</taxon>
        <taxon>Mycetomoellerius</taxon>
    </lineage>
</organism>
<sequence>NITHAALTDLLNKLRTCGHNDLPNDARTLLNTPRNSIVQVSANNESFFHIGLKTAIIKQLARTKFVSENDVIMIDLNIDGLPISKSSKSQIWPILGKIYGDKAFTPFVISAYHGYSKPSSLQNFLTPFCQEFNILQNTGLIFDEKRYTIKIRSVICDSPARAFVTCTKAHNGFFGCGKCMQEGTYSNHHMLFLESTAPLRTDLNFNNRVQEDHHTGVSPFESIKLGMISQFPLDYMHLVCLGVVKKLLQLWTNGYLTSRLNGRKIADLSEKLIAMSKWTPKEFARKSRSLEELSRWKATEFRQFLLYLGPVVLLNILSEVNLRHFNALNCAIRILCHPTDIDCRNNKYSRDLLIQFVKVFQQLYGEDAIIYNVHNLLHLNEDVLMFGPLDNYSAFPFENYMQSIKKMLRKAEKPLQQLYKRISENCYEVDYSITYNAPILKHKYSKDLPMNCTNAYRMIEFSDFTLTDKKPNNCCYLKDKIIVVIEHICYNEERAVIVGKKFLTKSSLPFYPCESQHMDICRMENLSSDFQM</sequence>